<dbReference type="Pfam" id="PF14734">
    <property type="entry name" value="DUF4469"/>
    <property type="match status" value="1"/>
</dbReference>
<dbReference type="AlphaFoldDB" id="A0AA49GMM3"/>
<accession>A0AA49GMM3</accession>
<feature type="domain" description="DUF4469" evidence="1">
    <location>
        <begin position="131"/>
        <end position="220"/>
    </location>
</feature>
<reference evidence="3" key="1">
    <citation type="journal article" date="2023" name="Comput. Struct. Biotechnol. J.">
        <title>Discovery of a novel marine Bacteroidetes with a rich repertoire of carbohydrate-active enzymes.</title>
        <authorList>
            <person name="Chen B."/>
            <person name="Liu G."/>
            <person name="Chen Q."/>
            <person name="Wang H."/>
            <person name="Liu L."/>
            <person name="Tang K."/>
        </authorList>
    </citation>
    <scope>NUCLEOTIDE SEQUENCE</scope>
    <source>
        <strain evidence="3">TK19036</strain>
    </source>
</reference>
<evidence type="ECO:0000259" key="1">
    <source>
        <dbReference type="Pfam" id="PF14734"/>
    </source>
</evidence>
<proteinExistence type="predicted"/>
<name>A0AA49GMM3_9BACT</name>
<feature type="domain" description="Bvu-2165-like IHF-HU-like DNA-binding" evidence="2">
    <location>
        <begin position="1"/>
        <end position="119"/>
    </location>
</feature>
<protein>
    <submittedName>
        <fullName evidence="3">DUF4469 domain-containing protein</fullName>
    </submittedName>
</protein>
<dbReference type="EMBL" id="CP120682">
    <property type="protein sequence ID" value="WKN36198.1"/>
    <property type="molecule type" value="Genomic_DNA"/>
</dbReference>
<dbReference type="CDD" id="cd12843">
    <property type="entry name" value="Bvu_2165_C_like"/>
    <property type="match status" value="1"/>
</dbReference>
<evidence type="ECO:0000313" key="3">
    <source>
        <dbReference type="EMBL" id="WKN36198.1"/>
    </source>
</evidence>
<dbReference type="Pfam" id="PF14848">
    <property type="entry name" value="HU-DNA_bdg"/>
    <property type="match status" value="1"/>
</dbReference>
<organism evidence="3">
    <name type="scientific">Roseihalotalea indica</name>
    <dbReference type="NCBI Taxonomy" id="2867963"/>
    <lineage>
        <taxon>Bacteria</taxon>
        <taxon>Pseudomonadati</taxon>
        <taxon>Bacteroidota</taxon>
        <taxon>Cytophagia</taxon>
        <taxon>Cytophagales</taxon>
        <taxon>Catalimonadaceae</taxon>
        <taxon>Roseihalotalea</taxon>
    </lineage>
</organism>
<reference evidence="3" key="2">
    <citation type="journal article" date="2024" name="Antonie Van Leeuwenhoek">
        <title>Roseihalotalea indica gen. nov., sp. nov., a halophilic Bacteroidetes from mesopelagic Southwest Indian Ocean with higher carbohydrate metabolic potential.</title>
        <authorList>
            <person name="Chen B."/>
            <person name="Zhang M."/>
            <person name="Lin D."/>
            <person name="Ye J."/>
            <person name="Tang K."/>
        </authorList>
    </citation>
    <scope>NUCLEOTIDE SEQUENCE</scope>
    <source>
        <strain evidence="3">TK19036</strain>
    </source>
</reference>
<dbReference type="InterPro" id="IPR049893">
    <property type="entry name" value="Bvu_2165-like_IHF-HU-DNA_bdg"/>
</dbReference>
<dbReference type="InterPro" id="IPR027824">
    <property type="entry name" value="DUF4469"/>
</dbReference>
<dbReference type="Gene3D" id="2.70.50.70">
    <property type="match status" value="1"/>
</dbReference>
<evidence type="ECO:0000259" key="2">
    <source>
        <dbReference type="Pfam" id="PF14848"/>
    </source>
</evidence>
<gene>
    <name evidence="3" type="ORF">K4G66_27925</name>
</gene>
<sequence>MLPYSLHDNVLTPDPTDYMAVVQDTKKCSISNIIDDITGEGSILKETECSAVLHAFFRALGKRLKNGEGFISEYLLLDRSISGVFTSRDDSFDPARHQINANLRLGSMLATMAEQTPVHKVPTVKKLPVLESVRDLKTKTFNDRITPGSFAEINGRELKIGDLNDPQQGVFFIDANGVETRVNEVSNNYPSKLTVEVPDGLNTGEYRLEVRTVRRTTKKLRRGNLNETLVVASTPTPLL</sequence>